<accession>A0A4Z2C6D8</accession>
<evidence type="ECO:0000313" key="1">
    <source>
        <dbReference type="EMBL" id="TNM99765.1"/>
    </source>
</evidence>
<feature type="non-terminal residue" evidence="1">
    <location>
        <position position="219"/>
    </location>
</feature>
<reference evidence="1 2" key="1">
    <citation type="submission" date="2019-04" db="EMBL/GenBank/DDBJ databases">
        <title>The sequence and de novo assembly of Takifugu bimaculatus genome using PacBio and Hi-C technologies.</title>
        <authorList>
            <person name="Xu P."/>
            <person name="Liu B."/>
            <person name="Zhou Z."/>
        </authorList>
    </citation>
    <scope>NUCLEOTIDE SEQUENCE [LARGE SCALE GENOMIC DNA]</scope>
    <source>
        <strain evidence="1">TB-2018</strain>
        <tissue evidence="1">Muscle</tissue>
    </source>
</reference>
<dbReference type="Proteomes" id="UP000516260">
    <property type="component" value="Chromosome 13"/>
</dbReference>
<name>A0A4Z2C6D8_9TELE</name>
<comment type="caution">
    <text evidence="1">The sequence shown here is derived from an EMBL/GenBank/DDBJ whole genome shotgun (WGS) entry which is preliminary data.</text>
</comment>
<gene>
    <name evidence="1" type="ORF">fugu_012798</name>
</gene>
<proteinExistence type="predicted"/>
<evidence type="ECO:0000313" key="2">
    <source>
        <dbReference type="Proteomes" id="UP000516260"/>
    </source>
</evidence>
<dbReference type="AlphaFoldDB" id="A0A4Z2C6D8"/>
<keyword evidence="2" id="KW-1185">Reference proteome</keyword>
<sequence>MVVKKKSVKVEAVDLEEEKLQMLLASLSVGDEDDGVRQLAQTLQSCLELTEPVQQIRLVEKAGSQLELLGDQRTEGPLLQACLHTLCLVYTSLKAKNPLRRAIASALASAPVWLQERVVNSLSDCLSECLSDPVGRWVFTQCRHHQHLSGWLQPCGLAGRHVAQAQLMRSCLAAVKASMLVIQRSLETISATLQAELGSSELEETLSNLLGCYVHILTD</sequence>
<evidence type="ECO:0008006" key="3">
    <source>
        <dbReference type="Google" id="ProtNLM"/>
    </source>
</evidence>
<dbReference type="EMBL" id="SWLE01000005">
    <property type="protein sequence ID" value="TNM99765.1"/>
    <property type="molecule type" value="Genomic_DNA"/>
</dbReference>
<protein>
    <recommendedName>
        <fullName evidence="3">THADA armadillo repeat containing</fullName>
    </recommendedName>
</protein>
<organism evidence="1 2">
    <name type="scientific">Takifugu bimaculatus</name>
    <dbReference type="NCBI Taxonomy" id="433685"/>
    <lineage>
        <taxon>Eukaryota</taxon>
        <taxon>Metazoa</taxon>
        <taxon>Chordata</taxon>
        <taxon>Craniata</taxon>
        <taxon>Vertebrata</taxon>
        <taxon>Euteleostomi</taxon>
        <taxon>Actinopterygii</taxon>
        <taxon>Neopterygii</taxon>
        <taxon>Teleostei</taxon>
        <taxon>Neoteleostei</taxon>
        <taxon>Acanthomorphata</taxon>
        <taxon>Eupercaria</taxon>
        <taxon>Tetraodontiformes</taxon>
        <taxon>Tetradontoidea</taxon>
        <taxon>Tetraodontidae</taxon>
        <taxon>Takifugu</taxon>
    </lineage>
</organism>